<reference evidence="3 4" key="1">
    <citation type="submission" date="2019-09" db="EMBL/GenBank/DDBJ databases">
        <title>The hologenome of the rock-dwelling lichen Lasallia pustulata.</title>
        <authorList>
            <person name="Greshake Tzovaras B."/>
            <person name="Segers F."/>
            <person name="Bicker A."/>
            <person name="Dal Grande F."/>
            <person name="Otte J."/>
            <person name="Hankeln T."/>
            <person name="Schmitt I."/>
            <person name="Ebersberger I."/>
        </authorList>
    </citation>
    <scope>NUCLEOTIDE SEQUENCE [LARGE SCALE GENOMIC DNA]</scope>
    <source>
        <strain evidence="3">A1-1</strain>
    </source>
</reference>
<feature type="region of interest" description="Disordered" evidence="1">
    <location>
        <begin position="225"/>
        <end position="282"/>
    </location>
</feature>
<accession>A0A5M8PJM2</accession>
<dbReference type="OrthoDB" id="5329749at2759"/>
<proteinExistence type="predicted"/>
<keyword evidence="2" id="KW-0472">Membrane</keyword>
<keyword evidence="2" id="KW-1133">Transmembrane helix</keyword>
<dbReference type="AlphaFoldDB" id="A0A5M8PJM2"/>
<keyword evidence="2" id="KW-0812">Transmembrane</keyword>
<organism evidence="3 4">
    <name type="scientific">Lasallia pustulata</name>
    <dbReference type="NCBI Taxonomy" id="136370"/>
    <lineage>
        <taxon>Eukaryota</taxon>
        <taxon>Fungi</taxon>
        <taxon>Dikarya</taxon>
        <taxon>Ascomycota</taxon>
        <taxon>Pezizomycotina</taxon>
        <taxon>Lecanoromycetes</taxon>
        <taxon>OSLEUM clade</taxon>
        <taxon>Umbilicariomycetidae</taxon>
        <taxon>Umbilicariales</taxon>
        <taxon>Umbilicariaceae</taxon>
        <taxon>Lasallia</taxon>
    </lineage>
</organism>
<evidence type="ECO:0000313" key="3">
    <source>
        <dbReference type="EMBL" id="KAA6409577.1"/>
    </source>
</evidence>
<evidence type="ECO:0000256" key="1">
    <source>
        <dbReference type="SAM" id="MobiDB-lite"/>
    </source>
</evidence>
<protein>
    <submittedName>
        <fullName evidence="3">Uncharacterized protein</fullName>
    </submittedName>
</protein>
<comment type="caution">
    <text evidence="3">The sequence shown here is derived from an EMBL/GenBank/DDBJ whole genome shotgun (WGS) entry which is preliminary data.</text>
</comment>
<feature type="compositionally biased region" description="Low complexity" evidence="1">
    <location>
        <begin position="249"/>
        <end position="268"/>
    </location>
</feature>
<gene>
    <name evidence="3" type="ORF">FRX48_06188</name>
</gene>
<name>A0A5M8PJM2_9LECA</name>
<dbReference type="EMBL" id="VXIT01000010">
    <property type="protein sequence ID" value="KAA6409577.1"/>
    <property type="molecule type" value="Genomic_DNA"/>
</dbReference>
<evidence type="ECO:0000256" key="2">
    <source>
        <dbReference type="SAM" id="Phobius"/>
    </source>
</evidence>
<dbReference type="Proteomes" id="UP000324767">
    <property type="component" value="Unassembled WGS sequence"/>
</dbReference>
<sequence length="282" mass="32150">MPEVIPTTCVSCQDSPLSTTASIIGILTFVYALLAGFWFYLKSGAKAIATSPDQCNTILESITKRLQETSVLGIGKIDCGPEQEELLLKTRRFRYQTLAILLQLASWIGSGQLFGKYEDLVERGRRDPGFGLEASDFEDAFPIFQDILFRYMTKTMRYKPMYLSPHWIGWALRFRWNQSPLRRALDEYHNMEQEIEKIRQRQAARAQQDILLQIYEKLEALERRQEEQSTKIGMPRTAGSGTQEEEDPLASLMRPRPLRPSPSAISLAIDKPLPDADGENTL</sequence>
<feature type="transmembrane region" description="Helical" evidence="2">
    <location>
        <begin position="20"/>
        <end position="41"/>
    </location>
</feature>
<evidence type="ECO:0000313" key="4">
    <source>
        <dbReference type="Proteomes" id="UP000324767"/>
    </source>
</evidence>